<comment type="caution">
    <text evidence="2">The sequence shown here is derived from an EMBL/GenBank/DDBJ whole genome shotgun (WGS) entry which is preliminary data.</text>
</comment>
<organism evidence="2 3">
    <name type="scientific">Alligator mississippiensis</name>
    <name type="common">American alligator</name>
    <dbReference type="NCBI Taxonomy" id="8496"/>
    <lineage>
        <taxon>Eukaryota</taxon>
        <taxon>Metazoa</taxon>
        <taxon>Chordata</taxon>
        <taxon>Craniata</taxon>
        <taxon>Vertebrata</taxon>
        <taxon>Euteleostomi</taxon>
        <taxon>Archelosauria</taxon>
        <taxon>Archosauria</taxon>
        <taxon>Crocodylia</taxon>
        <taxon>Alligatoridae</taxon>
        <taxon>Alligatorinae</taxon>
        <taxon>Alligator</taxon>
    </lineage>
</organism>
<name>A0A151N0F4_ALLMI</name>
<evidence type="ECO:0000256" key="1">
    <source>
        <dbReference type="SAM" id="Phobius"/>
    </source>
</evidence>
<sequence length="80" mass="8311">MAANLSDKERLEPHPWASLLYHEMGYCSVEVVAPLELVGSQLLLAPDVDIGFLEAAAVAAAAVAGAVGIGALRGRKLLNV</sequence>
<gene>
    <name evidence="2" type="ORF">Y1Q_0022440</name>
</gene>
<dbReference type="AlphaFoldDB" id="A0A151N0F4"/>
<keyword evidence="1" id="KW-0812">Transmembrane</keyword>
<proteinExistence type="predicted"/>
<reference evidence="2 3" key="1">
    <citation type="journal article" date="2012" name="Genome Biol.">
        <title>Sequencing three crocodilian genomes to illuminate the evolution of archosaurs and amniotes.</title>
        <authorList>
            <person name="St John J.A."/>
            <person name="Braun E.L."/>
            <person name="Isberg S.R."/>
            <person name="Miles L.G."/>
            <person name="Chong A.Y."/>
            <person name="Gongora J."/>
            <person name="Dalzell P."/>
            <person name="Moran C."/>
            <person name="Bed'hom B."/>
            <person name="Abzhanov A."/>
            <person name="Burgess S.C."/>
            <person name="Cooksey A.M."/>
            <person name="Castoe T.A."/>
            <person name="Crawford N.G."/>
            <person name="Densmore L.D."/>
            <person name="Drew J.C."/>
            <person name="Edwards S.V."/>
            <person name="Faircloth B.C."/>
            <person name="Fujita M.K."/>
            <person name="Greenwold M.J."/>
            <person name="Hoffmann F.G."/>
            <person name="Howard J.M."/>
            <person name="Iguchi T."/>
            <person name="Janes D.E."/>
            <person name="Khan S.Y."/>
            <person name="Kohno S."/>
            <person name="de Koning A.J."/>
            <person name="Lance S.L."/>
            <person name="McCarthy F.M."/>
            <person name="McCormack J.E."/>
            <person name="Merchant M.E."/>
            <person name="Peterson D.G."/>
            <person name="Pollock D.D."/>
            <person name="Pourmand N."/>
            <person name="Raney B.J."/>
            <person name="Roessler K.A."/>
            <person name="Sanford J.R."/>
            <person name="Sawyer R.H."/>
            <person name="Schmidt C.J."/>
            <person name="Triplett E.W."/>
            <person name="Tuberville T.D."/>
            <person name="Venegas-Anaya M."/>
            <person name="Howard J.T."/>
            <person name="Jarvis E.D."/>
            <person name="Guillette L.J.Jr."/>
            <person name="Glenn T.C."/>
            <person name="Green R.E."/>
            <person name="Ray D.A."/>
        </authorList>
    </citation>
    <scope>NUCLEOTIDE SEQUENCE [LARGE SCALE GENOMIC DNA]</scope>
    <source>
        <strain evidence="2">KSC_2009_1</strain>
    </source>
</reference>
<keyword evidence="1" id="KW-0472">Membrane</keyword>
<dbReference type="EMBL" id="AKHW03004278">
    <property type="protein sequence ID" value="KYO30218.1"/>
    <property type="molecule type" value="Genomic_DNA"/>
</dbReference>
<accession>A0A151N0F4</accession>
<feature type="transmembrane region" description="Helical" evidence="1">
    <location>
        <begin position="50"/>
        <end position="72"/>
    </location>
</feature>
<dbReference type="Proteomes" id="UP000050525">
    <property type="component" value="Unassembled WGS sequence"/>
</dbReference>
<protein>
    <submittedName>
        <fullName evidence="2">Uncharacterized protein</fullName>
    </submittedName>
</protein>
<keyword evidence="3" id="KW-1185">Reference proteome</keyword>
<keyword evidence="1" id="KW-1133">Transmembrane helix</keyword>
<evidence type="ECO:0000313" key="3">
    <source>
        <dbReference type="Proteomes" id="UP000050525"/>
    </source>
</evidence>
<evidence type="ECO:0000313" key="2">
    <source>
        <dbReference type="EMBL" id="KYO30218.1"/>
    </source>
</evidence>